<gene>
    <name evidence="12" type="ORF">HNR73_001266</name>
</gene>
<feature type="domain" description="Histidine kinase/HSP90-like ATPase" evidence="10">
    <location>
        <begin position="227"/>
        <end position="310"/>
    </location>
</feature>
<dbReference type="PANTHER" id="PTHR24421:SF10">
    <property type="entry name" value="NITRATE_NITRITE SENSOR PROTEIN NARQ"/>
    <property type="match status" value="1"/>
</dbReference>
<evidence type="ECO:0000256" key="4">
    <source>
        <dbReference type="ARBA" id="ARBA00022679"/>
    </source>
</evidence>
<evidence type="ECO:0000313" key="12">
    <source>
        <dbReference type="EMBL" id="MBB6033419.1"/>
    </source>
</evidence>
<dbReference type="EMBL" id="JACHGT010000002">
    <property type="protein sequence ID" value="MBB6033419.1"/>
    <property type="molecule type" value="Genomic_DNA"/>
</dbReference>
<keyword evidence="3" id="KW-0597">Phosphoprotein</keyword>
<evidence type="ECO:0000259" key="11">
    <source>
        <dbReference type="Pfam" id="PF07730"/>
    </source>
</evidence>
<evidence type="ECO:0000256" key="8">
    <source>
        <dbReference type="ARBA" id="ARBA00023012"/>
    </source>
</evidence>
<dbReference type="InterPro" id="IPR011712">
    <property type="entry name" value="Sig_transdc_His_kin_sub3_dim/P"/>
</dbReference>
<dbReference type="GO" id="GO:0046983">
    <property type="term" value="F:protein dimerization activity"/>
    <property type="evidence" value="ECO:0007669"/>
    <property type="project" value="InterPro"/>
</dbReference>
<keyword evidence="4" id="KW-0808">Transferase</keyword>
<proteinExistence type="predicted"/>
<feature type="transmembrane region" description="Helical" evidence="9">
    <location>
        <begin position="31"/>
        <end position="49"/>
    </location>
</feature>
<evidence type="ECO:0000313" key="13">
    <source>
        <dbReference type="Proteomes" id="UP000548476"/>
    </source>
</evidence>
<keyword evidence="9" id="KW-0472">Membrane</keyword>
<keyword evidence="5" id="KW-0547">Nucleotide-binding</keyword>
<dbReference type="AlphaFoldDB" id="A0A841FLB8"/>
<comment type="caution">
    <text evidence="12">The sequence shown here is derived from an EMBL/GenBank/DDBJ whole genome shotgun (WGS) entry which is preliminary data.</text>
</comment>
<protein>
    <recommendedName>
        <fullName evidence="2">histidine kinase</fullName>
        <ecNumber evidence="2">2.7.13.3</ecNumber>
    </recommendedName>
</protein>
<dbReference type="GO" id="GO:0016020">
    <property type="term" value="C:membrane"/>
    <property type="evidence" value="ECO:0007669"/>
    <property type="project" value="InterPro"/>
</dbReference>
<reference evidence="12 13" key="1">
    <citation type="submission" date="2020-08" db="EMBL/GenBank/DDBJ databases">
        <title>Genomic Encyclopedia of Type Strains, Phase IV (KMG-IV): sequencing the most valuable type-strain genomes for metagenomic binning, comparative biology and taxonomic classification.</title>
        <authorList>
            <person name="Goeker M."/>
        </authorList>
    </citation>
    <scope>NUCLEOTIDE SEQUENCE [LARGE SCALE GENOMIC DNA]</scope>
    <source>
        <strain evidence="12 13">YIM 65646</strain>
    </source>
</reference>
<keyword evidence="9" id="KW-1133">Transmembrane helix</keyword>
<comment type="catalytic activity">
    <reaction evidence="1">
        <text>ATP + protein L-histidine = ADP + protein N-phospho-L-histidine.</text>
        <dbReference type="EC" id="2.7.13.3"/>
    </reaction>
</comment>
<keyword evidence="9" id="KW-0812">Transmembrane</keyword>
<dbReference type="CDD" id="cd16917">
    <property type="entry name" value="HATPase_UhpB-NarQ-NarX-like"/>
    <property type="match status" value="1"/>
</dbReference>
<evidence type="ECO:0000256" key="6">
    <source>
        <dbReference type="ARBA" id="ARBA00022777"/>
    </source>
</evidence>
<organism evidence="12 13">
    <name type="scientific">Phytomonospora endophytica</name>
    <dbReference type="NCBI Taxonomy" id="714109"/>
    <lineage>
        <taxon>Bacteria</taxon>
        <taxon>Bacillati</taxon>
        <taxon>Actinomycetota</taxon>
        <taxon>Actinomycetes</taxon>
        <taxon>Micromonosporales</taxon>
        <taxon>Micromonosporaceae</taxon>
        <taxon>Phytomonospora</taxon>
    </lineage>
</organism>
<keyword evidence="13" id="KW-1185">Reference proteome</keyword>
<evidence type="ECO:0000256" key="5">
    <source>
        <dbReference type="ARBA" id="ARBA00022741"/>
    </source>
</evidence>
<dbReference type="PANTHER" id="PTHR24421">
    <property type="entry name" value="NITRATE/NITRITE SENSOR PROTEIN NARX-RELATED"/>
    <property type="match status" value="1"/>
</dbReference>
<dbReference type="Pfam" id="PF02518">
    <property type="entry name" value="HATPase_c"/>
    <property type="match status" value="1"/>
</dbReference>
<name>A0A841FLB8_9ACTN</name>
<dbReference type="Gene3D" id="3.30.565.10">
    <property type="entry name" value="Histidine kinase-like ATPase, C-terminal domain"/>
    <property type="match status" value="1"/>
</dbReference>
<accession>A0A841FLB8</accession>
<dbReference type="RefSeq" id="WP_203686927.1">
    <property type="nucleotide sequence ID" value="NZ_BONT01000095.1"/>
</dbReference>
<keyword evidence="7" id="KW-0067">ATP-binding</keyword>
<dbReference type="GO" id="GO:0005524">
    <property type="term" value="F:ATP binding"/>
    <property type="evidence" value="ECO:0007669"/>
    <property type="project" value="UniProtKB-KW"/>
</dbReference>
<dbReference type="SUPFAM" id="SSF55874">
    <property type="entry name" value="ATPase domain of HSP90 chaperone/DNA topoisomerase II/histidine kinase"/>
    <property type="match status" value="1"/>
</dbReference>
<sequence length="311" mass="32448">MPSWILPILVAFFQFVGTAGASRWGHGDSTPQNWLSKVLLLAGPVALLFAGKYPRTVVGVAIGAAAAYYSLGYAPGPIFLSVVASLFLWGRWMRGQRNAERRRARVAEAEQRAGAERLRIAQELHDVLAHHISLINVQAGVALHLVDERPEQTRTALAAIKSASKEALGELRAALDALRNPGDEAPRAPTAGLSELPAIVDSVRAAGLDVRFDVEGEPRELGVATELAALRIVQESLTNVIRHAGATAASVTLAYDEGALRLVVADNGTGGVPVPGNGLSGMRERAGALGGTCTAGPAPGGGFAVRAELPG</sequence>
<dbReference type="EC" id="2.7.13.3" evidence="2"/>
<feature type="domain" description="Signal transduction histidine kinase subgroup 3 dimerisation and phosphoacceptor" evidence="11">
    <location>
        <begin position="116"/>
        <end position="182"/>
    </location>
</feature>
<dbReference type="GO" id="GO:0000155">
    <property type="term" value="F:phosphorelay sensor kinase activity"/>
    <property type="evidence" value="ECO:0007669"/>
    <property type="project" value="InterPro"/>
</dbReference>
<evidence type="ECO:0000256" key="3">
    <source>
        <dbReference type="ARBA" id="ARBA00022553"/>
    </source>
</evidence>
<feature type="transmembrane region" description="Helical" evidence="9">
    <location>
        <begin position="77"/>
        <end position="93"/>
    </location>
</feature>
<evidence type="ECO:0000256" key="2">
    <source>
        <dbReference type="ARBA" id="ARBA00012438"/>
    </source>
</evidence>
<keyword evidence="8" id="KW-0902">Two-component regulatory system</keyword>
<evidence type="ECO:0000256" key="7">
    <source>
        <dbReference type="ARBA" id="ARBA00022840"/>
    </source>
</evidence>
<evidence type="ECO:0000259" key="10">
    <source>
        <dbReference type="Pfam" id="PF02518"/>
    </source>
</evidence>
<dbReference type="InterPro" id="IPR003594">
    <property type="entry name" value="HATPase_dom"/>
</dbReference>
<dbReference type="InterPro" id="IPR036890">
    <property type="entry name" value="HATPase_C_sf"/>
</dbReference>
<evidence type="ECO:0000256" key="9">
    <source>
        <dbReference type="SAM" id="Phobius"/>
    </source>
</evidence>
<keyword evidence="6 12" id="KW-0418">Kinase</keyword>
<dbReference type="Proteomes" id="UP000548476">
    <property type="component" value="Unassembled WGS sequence"/>
</dbReference>
<dbReference type="Gene3D" id="1.20.5.1930">
    <property type="match status" value="1"/>
</dbReference>
<dbReference type="Pfam" id="PF07730">
    <property type="entry name" value="HisKA_3"/>
    <property type="match status" value="1"/>
</dbReference>
<evidence type="ECO:0000256" key="1">
    <source>
        <dbReference type="ARBA" id="ARBA00000085"/>
    </source>
</evidence>
<dbReference type="InterPro" id="IPR050482">
    <property type="entry name" value="Sensor_HK_TwoCompSys"/>
</dbReference>